<evidence type="ECO:0000259" key="7">
    <source>
        <dbReference type="Pfam" id="PF26002"/>
    </source>
</evidence>
<dbReference type="GO" id="GO:0022857">
    <property type="term" value="F:transmembrane transporter activity"/>
    <property type="evidence" value="ECO:0007669"/>
    <property type="project" value="InterPro"/>
</dbReference>
<evidence type="ECO:0000256" key="2">
    <source>
        <dbReference type="ARBA" id="ARBA00009477"/>
    </source>
</evidence>
<organism evidence="8 9">
    <name type="scientific">Ardenticatena maritima</name>
    <dbReference type="NCBI Taxonomy" id="872965"/>
    <lineage>
        <taxon>Bacteria</taxon>
        <taxon>Bacillati</taxon>
        <taxon>Chloroflexota</taxon>
        <taxon>Ardenticatenia</taxon>
        <taxon>Ardenticatenales</taxon>
        <taxon>Ardenticatenaceae</taxon>
        <taxon>Ardenticatena</taxon>
    </lineage>
</organism>
<dbReference type="InterPro" id="IPR050465">
    <property type="entry name" value="UPF0194_transport"/>
</dbReference>
<dbReference type="GO" id="GO:0016020">
    <property type="term" value="C:membrane"/>
    <property type="evidence" value="ECO:0007669"/>
    <property type="project" value="InterPro"/>
</dbReference>
<dbReference type="AlphaFoldDB" id="A0A0M8K996"/>
<keyword evidence="5" id="KW-0472">Membrane</keyword>
<feature type="coiled-coil region" evidence="4">
    <location>
        <begin position="107"/>
        <end position="337"/>
    </location>
</feature>
<evidence type="ECO:0000256" key="4">
    <source>
        <dbReference type="SAM" id="Coils"/>
    </source>
</evidence>
<dbReference type="PRINTS" id="PR01490">
    <property type="entry name" value="RTXTOXIND"/>
</dbReference>
<feature type="domain" description="Multidrug resistance protein MdtA-like barrel-sandwich hybrid" evidence="6">
    <location>
        <begin position="83"/>
        <end position="362"/>
    </location>
</feature>
<comment type="caution">
    <text evidence="8">The sequence shown here is derived from an EMBL/GenBank/DDBJ whole genome shotgun (WGS) entry which is preliminary data.</text>
</comment>
<feature type="domain" description="AprE-like beta-barrel" evidence="7">
    <location>
        <begin position="372"/>
        <end position="451"/>
    </location>
</feature>
<dbReference type="InterPro" id="IPR006143">
    <property type="entry name" value="RND_pump_MFP"/>
</dbReference>
<dbReference type="GO" id="GO:0030313">
    <property type="term" value="C:cell envelope"/>
    <property type="evidence" value="ECO:0007669"/>
    <property type="project" value="UniProtKB-SubCell"/>
</dbReference>
<dbReference type="Gene3D" id="2.40.30.170">
    <property type="match status" value="1"/>
</dbReference>
<sequence>MDTTKKQPKEQTMRRGIIALVVVVLLAAVPWIGYTRFGGQDETASVASEEQITVTRGRLVASINASGTVNPNRQITLVFDTPGRVAEVLVEEGQDVREGDLLARLDTTDLELAVRQAEINLEIAQAQLDRVRNPASSEEEIRAAEAQLRSAEANLAKLKAGPSAAELAAARANLEAAQAALDRLLAGPDPVQLASAQQRLKNAEAALRQAQAAYDQVKWRPDIAMLPQSLQLEQATIEYEAARIAYEEVANSPTPEQIAQARAQVETARANLQRLLETPSEAEIAAAEAQVEQARANLRRLRGEVDSVDVRIQEAQVEQAQLALEQARRNLEGAQLVAPFDGTVATVNIKPFELVSSATPAIVLADLSRFELEVGVDELDVGQVQVGNPVTVTLDAYQDATIRGTVIHVAPVARTDAQGVATYPVRIELDVSTAPGPLRAGMSGNAQIVTQVLEDVLIVPNRAIAIDRTTGRLTVWKLENGQAVPVEIAIGLRGDTHSEVIAGLEEGDIIIIPSIDRREQLRRQLEGN</sequence>
<dbReference type="Pfam" id="PF26002">
    <property type="entry name" value="Beta-barrel_AprE"/>
    <property type="match status" value="1"/>
</dbReference>
<dbReference type="Gene3D" id="2.40.50.100">
    <property type="match status" value="2"/>
</dbReference>
<dbReference type="STRING" id="872965.SE16_09550"/>
<reference evidence="8 9" key="1">
    <citation type="journal article" date="2015" name="Genome Announc.">
        <title>Draft Genome Sequence of a Heterotrophic Facultative Anaerobic Thermophilic Bacterium, Ardenticatena maritima Strain 110ST.</title>
        <authorList>
            <person name="Kawaichi S."/>
            <person name="Yoshida T."/>
            <person name="Sako Y."/>
            <person name="Nakamura R."/>
        </authorList>
    </citation>
    <scope>NUCLEOTIDE SEQUENCE [LARGE SCALE GENOMIC DNA]</scope>
    <source>
        <strain evidence="8 9">110S</strain>
    </source>
</reference>
<comment type="similarity">
    <text evidence="2">Belongs to the membrane fusion protein (MFP) (TC 8.A.1) family.</text>
</comment>
<name>A0A0M8K996_9CHLR</name>
<keyword evidence="5" id="KW-1133">Transmembrane helix</keyword>
<evidence type="ECO:0000256" key="5">
    <source>
        <dbReference type="SAM" id="Phobius"/>
    </source>
</evidence>
<protein>
    <submittedName>
        <fullName evidence="8">HlyD family secretion protein</fullName>
    </submittedName>
</protein>
<proteinExistence type="inferred from homology"/>
<dbReference type="Proteomes" id="UP000037784">
    <property type="component" value="Unassembled WGS sequence"/>
</dbReference>
<dbReference type="Gene3D" id="2.40.420.20">
    <property type="match status" value="1"/>
</dbReference>
<keyword evidence="5" id="KW-0812">Transmembrane</keyword>
<dbReference type="EMBL" id="BBZA01000113">
    <property type="protein sequence ID" value="GAP63089.1"/>
    <property type="molecule type" value="Genomic_DNA"/>
</dbReference>
<evidence type="ECO:0000259" key="6">
    <source>
        <dbReference type="Pfam" id="PF25917"/>
    </source>
</evidence>
<feature type="transmembrane region" description="Helical" evidence="5">
    <location>
        <begin position="16"/>
        <end position="34"/>
    </location>
</feature>
<evidence type="ECO:0000256" key="3">
    <source>
        <dbReference type="ARBA" id="ARBA00023054"/>
    </source>
</evidence>
<dbReference type="NCBIfam" id="TIGR01730">
    <property type="entry name" value="RND_mfp"/>
    <property type="match status" value="1"/>
</dbReference>
<dbReference type="SUPFAM" id="SSF111369">
    <property type="entry name" value="HlyD-like secretion proteins"/>
    <property type="match status" value="2"/>
</dbReference>
<keyword evidence="9" id="KW-1185">Reference proteome</keyword>
<evidence type="ECO:0000313" key="9">
    <source>
        <dbReference type="Proteomes" id="UP000037784"/>
    </source>
</evidence>
<dbReference type="InterPro" id="IPR058625">
    <property type="entry name" value="MdtA-like_BSH"/>
</dbReference>
<reference evidence="9" key="2">
    <citation type="submission" date="2015-08" db="EMBL/GenBank/DDBJ databases">
        <title>Draft Genome Sequence of a Heterotrophic Facultative Anaerobic Bacterium Ardenticatena maritima Strain 110S.</title>
        <authorList>
            <person name="Kawaichi S."/>
            <person name="Yoshida T."/>
            <person name="Sako Y."/>
            <person name="Nakamura R."/>
        </authorList>
    </citation>
    <scope>NUCLEOTIDE SEQUENCE [LARGE SCALE GENOMIC DNA]</scope>
    <source>
        <strain evidence="9">110S</strain>
    </source>
</reference>
<accession>A0A0M8K996</accession>
<dbReference type="InParanoid" id="A0A0M8K996"/>
<evidence type="ECO:0000256" key="1">
    <source>
        <dbReference type="ARBA" id="ARBA00004196"/>
    </source>
</evidence>
<dbReference type="PANTHER" id="PTHR32347">
    <property type="entry name" value="EFFLUX SYSTEM COMPONENT YKNX-RELATED"/>
    <property type="match status" value="1"/>
</dbReference>
<evidence type="ECO:0000313" key="8">
    <source>
        <dbReference type="EMBL" id="GAP63089.1"/>
    </source>
</evidence>
<keyword evidence="3 4" id="KW-0175">Coiled coil</keyword>
<gene>
    <name evidence="8" type="ORF">ARMA_1512</name>
</gene>
<comment type="subcellular location">
    <subcellularLocation>
        <location evidence="1">Cell envelope</location>
    </subcellularLocation>
</comment>
<dbReference type="PANTHER" id="PTHR32347:SF23">
    <property type="entry name" value="BLL5650 PROTEIN"/>
    <property type="match status" value="1"/>
</dbReference>
<dbReference type="Pfam" id="PF25917">
    <property type="entry name" value="BSH_RND"/>
    <property type="match status" value="1"/>
</dbReference>
<dbReference type="InterPro" id="IPR058982">
    <property type="entry name" value="Beta-barrel_AprE"/>
</dbReference>